<dbReference type="SUPFAM" id="SSF52540">
    <property type="entry name" value="P-loop containing nucleoside triphosphate hydrolases"/>
    <property type="match status" value="1"/>
</dbReference>
<dbReference type="Gene3D" id="3.40.50.300">
    <property type="entry name" value="P-loop containing nucleotide triphosphate hydrolases"/>
    <property type="match status" value="2"/>
</dbReference>
<gene>
    <name evidence="3" type="ORF">PANT111_40220</name>
</gene>
<dbReference type="Proteomes" id="UP000433737">
    <property type="component" value="Unassembled WGS sequence"/>
</dbReference>
<organism evidence="3 4">
    <name type="scientific">Pantoea brenneri</name>
    <dbReference type="NCBI Taxonomy" id="472694"/>
    <lineage>
        <taxon>Bacteria</taxon>
        <taxon>Pseudomonadati</taxon>
        <taxon>Pseudomonadota</taxon>
        <taxon>Gammaproteobacteria</taxon>
        <taxon>Enterobacterales</taxon>
        <taxon>Erwiniaceae</taxon>
        <taxon>Pantoea</taxon>
    </lineage>
</organism>
<protein>
    <submittedName>
        <fullName evidence="3">ATPase</fullName>
    </submittedName>
</protein>
<dbReference type="InterPro" id="IPR008571">
    <property type="entry name" value="HerA-like"/>
</dbReference>
<reference evidence="3 4" key="1">
    <citation type="submission" date="2019-10" db="EMBL/GenBank/DDBJ databases">
        <authorList>
            <person name="Karimi E."/>
        </authorList>
    </citation>
    <scope>NUCLEOTIDE SEQUENCE [LARGE SCALE GENOMIC DNA]</scope>
    <source>
        <strain evidence="3">Pantoea sp. 111</strain>
    </source>
</reference>
<dbReference type="InterPro" id="IPR002789">
    <property type="entry name" value="HerA_central"/>
</dbReference>
<feature type="domain" description="Helicase HerA central" evidence="2">
    <location>
        <begin position="157"/>
        <end position="320"/>
    </location>
</feature>
<name>A0AAX3JAJ2_9GAMM</name>
<evidence type="ECO:0000313" key="4">
    <source>
        <dbReference type="Proteomes" id="UP000433737"/>
    </source>
</evidence>
<dbReference type="AlphaFoldDB" id="A0AAX3JAJ2"/>
<sequence length="623" mass="71302">MLSGRREMSGHFTDEEAVLRVGEVCEVSGRAVTVLVDKNKNLSDLFYQGKVLRNVSVGSFIEIKKGFMSLIGKVEAERVIEEKHPSGSGSDAWRYRRYLTATLTGYIDRGGTFTGGARELPLIGNEAFVVTEDMIQTVHQIARADEAVMTFTRTDLENIEIALPVNGLINSHIAIFGNTGSGKSNTLAALYKAGTTQIKLMLGDRYKERSRFILFDFNGEYTAPDCITDEKTVYNLNTHHVHGDKLPLPREVLLEHDMLSVLTDATDKTQKPFLKRVLEFQAEVMGSADPRQFMRNMLKKKIKHNLFSGDKIKSESINAMFSPIFRDDPELYSDLEFHSLGLKWKIRNEKHYFSSEVDVERAYIYRLACEFEFKADMIECLLDFMWLRLIYEFFSNKSNPEHLSPVINRMNTNRKDIEKIFDTSGQNDFWNGKNFTVVNLNMVNITMKKTLPLLIAKWAYNMKKLSDVPSTLHLIIDEAHNILSNISFRETESWKDYRLETFEEIIKEGRKFGVFITISSQRPNDISSTIISQAHNYFIHRLINQNDLYAIEKSVSYIDRLTEESIPTLSTGTCIFSGIVSPMPLKLRIAELPPEQKPRSHTISFKDLMEPRPEADNAGEPEF</sequence>
<dbReference type="PANTHER" id="PTHR42957">
    <property type="entry name" value="HELICASE MJ1565-RELATED"/>
    <property type="match status" value="1"/>
</dbReference>
<dbReference type="Pfam" id="PF01935">
    <property type="entry name" value="DUF87"/>
    <property type="match status" value="1"/>
</dbReference>
<evidence type="ECO:0000256" key="1">
    <source>
        <dbReference type="SAM" id="MobiDB-lite"/>
    </source>
</evidence>
<accession>A0AAX3JAJ2</accession>
<dbReference type="PANTHER" id="PTHR42957:SF1">
    <property type="entry name" value="HELICASE MJ1565-RELATED"/>
    <property type="match status" value="1"/>
</dbReference>
<dbReference type="InterPro" id="IPR027417">
    <property type="entry name" value="P-loop_NTPase"/>
</dbReference>
<comment type="caution">
    <text evidence="3">The sequence shown here is derived from an EMBL/GenBank/DDBJ whole genome shotgun (WGS) entry which is preliminary data.</text>
</comment>
<evidence type="ECO:0000313" key="3">
    <source>
        <dbReference type="EMBL" id="VXC42150.1"/>
    </source>
</evidence>
<feature type="region of interest" description="Disordered" evidence="1">
    <location>
        <begin position="596"/>
        <end position="623"/>
    </location>
</feature>
<proteinExistence type="predicted"/>
<dbReference type="EMBL" id="CABWMH010000034">
    <property type="protein sequence ID" value="VXC42150.1"/>
    <property type="molecule type" value="Genomic_DNA"/>
</dbReference>
<evidence type="ECO:0000259" key="2">
    <source>
        <dbReference type="Pfam" id="PF01935"/>
    </source>
</evidence>